<evidence type="ECO:0000259" key="2">
    <source>
        <dbReference type="PROSITE" id="PS50943"/>
    </source>
</evidence>
<organism evidence="3 4">
    <name type="scientific">Megasphaera vaginalis</name>
    <name type="common">ex Srinivasan et al. 2021</name>
    <dbReference type="NCBI Taxonomy" id="1111454"/>
    <lineage>
        <taxon>Bacteria</taxon>
        <taxon>Bacillati</taxon>
        <taxon>Bacillota</taxon>
        <taxon>Negativicutes</taxon>
        <taxon>Veillonellales</taxon>
        <taxon>Veillonellaceae</taxon>
        <taxon>Megasphaera</taxon>
    </lineage>
</organism>
<keyword evidence="4" id="KW-1185">Reference proteome</keyword>
<dbReference type="EMBL" id="AWXA01000046">
    <property type="protein sequence ID" value="ERT58145.1"/>
    <property type="molecule type" value="Genomic_DNA"/>
</dbReference>
<dbReference type="InterPro" id="IPR010982">
    <property type="entry name" value="Lambda_DNA-bd_dom_sf"/>
</dbReference>
<accession>U7UFM7</accession>
<comment type="caution">
    <text evidence="3">The sequence shown here is derived from an EMBL/GenBank/DDBJ whole genome shotgun (WGS) entry which is preliminary data.</text>
</comment>
<dbReference type="CDD" id="cd00093">
    <property type="entry name" value="HTH_XRE"/>
    <property type="match status" value="1"/>
</dbReference>
<protein>
    <submittedName>
        <fullName evidence="3">DNA-binding helix-turn-helix protein</fullName>
    </submittedName>
</protein>
<dbReference type="InterPro" id="IPR013096">
    <property type="entry name" value="Cupin_2"/>
</dbReference>
<dbReference type="eggNOG" id="COG1396">
    <property type="taxonomic scope" value="Bacteria"/>
</dbReference>
<dbReference type="CDD" id="cd02209">
    <property type="entry name" value="cupin_XRE_C"/>
    <property type="match status" value="1"/>
</dbReference>
<dbReference type="InterPro" id="IPR011051">
    <property type="entry name" value="RmlC_Cupin_sf"/>
</dbReference>
<dbReference type="Gene3D" id="1.10.260.40">
    <property type="entry name" value="lambda repressor-like DNA-binding domains"/>
    <property type="match status" value="1"/>
</dbReference>
<evidence type="ECO:0000256" key="1">
    <source>
        <dbReference type="ARBA" id="ARBA00023125"/>
    </source>
</evidence>
<dbReference type="OrthoDB" id="9781521at2"/>
<gene>
    <name evidence="3" type="ORF">HMPREF1250_0829</name>
</gene>
<dbReference type="GO" id="GO:0005829">
    <property type="term" value="C:cytosol"/>
    <property type="evidence" value="ECO:0007669"/>
    <property type="project" value="TreeGrafter"/>
</dbReference>
<dbReference type="PANTHER" id="PTHR46797:SF1">
    <property type="entry name" value="METHYLPHOSPHONATE SYNTHASE"/>
    <property type="match status" value="1"/>
</dbReference>
<dbReference type="SMART" id="SM00530">
    <property type="entry name" value="HTH_XRE"/>
    <property type="match status" value="1"/>
</dbReference>
<dbReference type="Pfam" id="PF01381">
    <property type="entry name" value="HTH_3"/>
    <property type="match status" value="1"/>
</dbReference>
<dbReference type="PROSITE" id="PS50943">
    <property type="entry name" value="HTH_CROC1"/>
    <property type="match status" value="1"/>
</dbReference>
<feature type="domain" description="HTH cro/C1-type" evidence="2">
    <location>
        <begin position="12"/>
        <end position="66"/>
    </location>
</feature>
<dbReference type="PATRIC" id="fig|1111454.3.peg.1713"/>
<proteinExistence type="predicted"/>
<dbReference type="InterPro" id="IPR050807">
    <property type="entry name" value="TransReg_Diox_bact_type"/>
</dbReference>
<sequence>MDTISENIGSNLKFIRKQRNLTLESLSAASGVSKSMISEIERGIRNPSISILWNLANTLKTPLNFFLKPQGTQGAVIYRPAATSVGDDETGCIYHPLMEFDESKGIELYTCTYQPGGCTAKQVHYAGVEEYAFIASGNITLHLPDENLTAAAGEVLHFPGDKPHWYSNDSLDTAAVFVMMYYPKL</sequence>
<keyword evidence="1 3" id="KW-0238">DNA-binding</keyword>
<dbReference type="Pfam" id="PF07883">
    <property type="entry name" value="Cupin_2"/>
    <property type="match status" value="1"/>
</dbReference>
<dbReference type="GO" id="GO:0003677">
    <property type="term" value="F:DNA binding"/>
    <property type="evidence" value="ECO:0007669"/>
    <property type="project" value="UniProtKB-KW"/>
</dbReference>
<dbReference type="RefSeq" id="WP_023054156.1">
    <property type="nucleotide sequence ID" value="NZ_AWXA01000046.1"/>
</dbReference>
<reference evidence="3 4" key="1">
    <citation type="submission" date="2013-09" db="EMBL/GenBank/DDBJ databases">
        <authorList>
            <person name="Durkin A.S."/>
            <person name="Haft D.R."/>
            <person name="McCorrison J."/>
            <person name="Torralba M."/>
            <person name="Gillis M."/>
            <person name="Haft D.H."/>
            <person name="Methe B."/>
            <person name="Sutton G."/>
            <person name="Nelson K.E."/>
        </authorList>
    </citation>
    <scope>NUCLEOTIDE SEQUENCE [LARGE SCALE GENOMIC DNA]</scope>
    <source>
        <strain evidence="3 4">BV3C16-1</strain>
    </source>
</reference>
<dbReference type="STRING" id="1111454.HMPREF1250_0829"/>
<dbReference type="AlphaFoldDB" id="U7UFM7"/>
<dbReference type="SUPFAM" id="SSF47413">
    <property type="entry name" value="lambda repressor-like DNA-binding domains"/>
    <property type="match status" value="1"/>
</dbReference>
<dbReference type="PANTHER" id="PTHR46797">
    <property type="entry name" value="HTH-TYPE TRANSCRIPTIONAL REGULATOR"/>
    <property type="match status" value="1"/>
</dbReference>
<dbReference type="InterPro" id="IPR001387">
    <property type="entry name" value="Cro/C1-type_HTH"/>
</dbReference>
<dbReference type="GO" id="GO:0003700">
    <property type="term" value="F:DNA-binding transcription factor activity"/>
    <property type="evidence" value="ECO:0007669"/>
    <property type="project" value="TreeGrafter"/>
</dbReference>
<dbReference type="Proteomes" id="UP000017090">
    <property type="component" value="Unassembled WGS sequence"/>
</dbReference>
<evidence type="ECO:0000313" key="3">
    <source>
        <dbReference type="EMBL" id="ERT58145.1"/>
    </source>
</evidence>
<dbReference type="InterPro" id="IPR014710">
    <property type="entry name" value="RmlC-like_jellyroll"/>
</dbReference>
<name>U7UFM7_9FIRM</name>
<dbReference type="SUPFAM" id="SSF51182">
    <property type="entry name" value="RmlC-like cupins"/>
    <property type="match status" value="1"/>
</dbReference>
<evidence type="ECO:0000313" key="4">
    <source>
        <dbReference type="Proteomes" id="UP000017090"/>
    </source>
</evidence>
<dbReference type="Gene3D" id="2.60.120.10">
    <property type="entry name" value="Jelly Rolls"/>
    <property type="match status" value="1"/>
</dbReference>